<comment type="cofactor">
    <cofactor evidence="1 7">
        <name>Zn(2+)</name>
        <dbReference type="ChEBI" id="CHEBI:29105"/>
    </cofactor>
</comment>
<evidence type="ECO:0000256" key="7">
    <source>
        <dbReference type="RuleBase" id="RU367011"/>
    </source>
</evidence>
<dbReference type="EMBL" id="JANPWB010000004">
    <property type="protein sequence ID" value="KAJ1192852.1"/>
    <property type="molecule type" value="Genomic_DNA"/>
</dbReference>
<dbReference type="InterPro" id="IPR023561">
    <property type="entry name" value="Carbonic_anhydrase_a-class"/>
</dbReference>
<dbReference type="FunFam" id="3.10.200.10:FF:000001">
    <property type="entry name" value="Carbonic anhydrase 2"/>
    <property type="match status" value="1"/>
</dbReference>
<keyword evidence="4 7" id="KW-0479">Metal-binding</keyword>
<accession>A0AAV7UWA8</accession>
<proteinExistence type="inferred from homology"/>
<comment type="similarity">
    <text evidence="2 7">Belongs to the alpha-carbonic anhydrase family.</text>
</comment>
<evidence type="ECO:0000313" key="10">
    <source>
        <dbReference type="Proteomes" id="UP001066276"/>
    </source>
</evidence>
<organism evidence="9 10">
    <name type="scientific">Pleurodeles waltl</name>
    <name type="common">Iberian ribbed newt</name>
    <dbReference type="NCBI Taxonomy" id="8319"/>
    <lineage>
        <taxon>Eukaryota</taxon>
        <taxon>Metazoa</taxon>
        <taxon>Chordata</taxon>
        <taxon>Craniata</taxon>
        <taxon>Vertebrata</taxon>
        <taxon>Euteleostomi</taxon>
        <taxon>Amphibia</taxon>
        <taxon>Batrachia</taxon>
        <taxon>Caudata</taxon>
        <taxon>Salamandroidea</taxon>
        <taxon>Salamandridae</taxon>
        <taxon>Pleurodelinae</taxon>
        <taxon>Pleurodeles</taxon>
    </lineage>
</organism>
<evidence type="ECO:0000256" key="2">
    <source>
        <dbReference type="ARBA" id="ARBA00010718"/>
    </source>
</evidence>
<dbReference type="SUPFAM" id="SSF51069">
    <property type="entry name" value="Carbonic anhydrase"/>
    <property type="match status" value="1"/>
</dbReference>
<comment type="function">
    <text evidence="7">Reversible hydration of carbon dioxide.</text>
</comment>
<evidence type="ECO:0000256" key="5">
    <source>
        <dbReference type="ARBA" id="ARBA00022833"/>
    </source>
</evidence>
<protein>
    <recommendedName>
        <fullName evidence="3 7">Carbonic anhydrase</fullName>
        <ecNumber evidence="3 7">4.2.1.1</ecNumber>
    </recommendedName>
</protein>
<comment type="caution">
    <text evidence="9">The sequence shown here is derived from an EMBL/GenBank/DDBJ whole genome shotgun (WGS) entry which is preliminary data.</text>
</comment>
<evidence type="ECO:0000256" key="6">
    <source>
        <dbReference type="ARBA" id="ARBA00023239"/>
    </source>
</evidence>
<comment type="catalytic activity">
    <reaction evidence="7">
        <text>hydrogencarbonate + H(+) = CO2 + H2O</text>
        <dbReference type="Rhea" id="RHEA:10748"/>
        <dbReference type="ChEBI" id="CHEBI:15377"/>
        <dbReference type="ChEBI" id="CHEBI:15378"/>
        <dbReference type="ChEBI" id="CHEBI:16526"/>
        <dbReference type="ChEBI" id="CHEBI:17544"/>
        <dbReference type="EC" id="4.2.1.1"/>
    </reaction>
</comment>
<feature type="domain" description="Alpha-carbonic anhydrase" evidence="8">
    <location>
        <begin position="4"/>
        <end position="262"/>
    </location>
</feature>
<dbReference type="GO" id="GO:0005829">
    <property type="term" value="C:cytosol"/>
    <property type="evidence" value="ECO:0007669"/>
    <property type="project" value="TreeGrafter"/>
</dbReference>
<dbReference type="PANTHER" id="PTHR18952:SF81">
    <property type="entry name" value="CARBONIC ANHYDRASE 13"/>
    <property type="match status" value="1"/>
</dbReference>
<keyword evidence="5 7" id="KW-0862">Zinc</keyword>
<evidence type="ECO:0000313" key="9">
    <source>
        <dbReference type="EMBL" id="KAJ1192852.1"/>
    </source>
</evidence>
<evidence type="ECO:0000259" key="8">
    <source>
        <dbReference type="PROSITE" id="PS51144"/>
    </source>
</evidence>
<keyword evidence="10" id="KW-1185">Reference proteome</keyword>
<keyword evidence="6 7" id="KW-0456">Lyase</keyword>
<dbReference type="Gene3D" id="3.10.200.10">
    <property type="entry name" value="Alpha carbonic anhydrase"/>
    <property type="match status" value="1"/>
</dbReference>
<dbReference type="GO" id="GO:0008270">
    <property type="term" value="F:zinc ion binding"/>
    <property type="evidence" value="ECO:0007669"/>
    <property type="project" value="UniProtKB-UniRule"/>
</dbReference>
<gene>
    <name evidence="9" type="ORF">NDU88_002158</name>
</gene>
<dbReference type="Proteomes" id="UP001066276">
    <property type="component" value="Chromosome 2_2"/>
</dbReference>
<dbReference type="GO" id="GO:0004089">
    <property type="term" value="F:carbonate dehydratase activity"/>
    <property type="evidence" value="ECO:0007669"/>
    <property type="project" value="UniProtKB-UniRule"/>
</dbReference>
<dbReference type="InterPro" id="IPR018338">
    <property type="entry name" value="Carbonic_anhydrase_a-class_CS"/>
</dbReference>
<evidence type="ECO:0000256" key="3">
    <source>
        <dbReference type="ARBA" id="ARBA00012925"/>
    </source>
</evidence>
<evidence type="ECO:0000256" key="1">
    <source>
        <dbReference type="ARBA" id="ARBA00001947"/>
    </source>
</evidence>
<dbReference type="InterPro" id="IPR001148">
    <property type="entry name" value="CA_dom"/>
</dbReference>
<dbReference type="AlphaFoldDB" id="A0AAV7UWA8"/>
<dbReference type="PROSITE" id="PS51144">
    <property type="entry name" value="ALPHA_CA_2"/>
    <property type="match status" value="1"/>
</dbReference>
<dbReference type="InterPro" id="IPR036398">
    <property type="entry name" value="CA_dom_sf"/>
</dbReference>
<dbReference type="EC" id="4.2.1.1" evidence="3 7"/>
<name>A0AAV7UWA8_PLEWA</name>
<dbReference type="SMART" id="SM01057">
    <property type="entry name" value="Carb_anhydrase"/>
    <property type="match status" value="1"/>
</dbReference>
<evidence type="ECO:0000256" key="4">
    <source>
        <dbReference type="ARBA" id="ARBA00022723"/>
    </source>
</evidence>
<dbReference type="PROSITE" id="PS00162">
    <property type="entry name" value="ALPHA_CA_1"/>
    <property type="match status" value="1"/>
</dbReference>
<reference evidence="9" key="1">
    <citation type="journal article" date="2022" name="bioRxiv">
        <title>Sequencing and chromosome-scale assembly of the giantPleurodeles waltlgenome.</title>
        <authorList>
            <person name="Brown T."/>
            <person name="Elewa A."/>
            <person name="Iarovenko S."/>
            <person name="Subramanian E."/>
            <person name="Araus A.J."/>
            <person name="Petzold A."/>
            <person name="Susuki M."/>
            <person name="Suzuki K.-i.T."/>
            <person name="Hayashi T."/>
            <person name="Toyoda A."/>
            <person name="Oliveira C."/>
            <person name="Osipova E."/>
            <person name="Leigh N.D."/>
            <person name="Simon A."/>
            <person name="Yun M.H."/>
        </authorList>
    </citation>
    <scope>NUCLEOTIDE SEQUENCE</scope>
    <source>
        <strain evidence="9">20211129_DDA</strain>
        <tissue evidence="9">Liver</tissue>
    </source>
</reference>
<sequence length="263" mass="29858">MTSWKWGYEEHNGPEHWHELFPLAYGERQSPIDIQTKNVKYDPDLGPLKPAYDPTSATVILNFGHSFNVEFDDSDPVSVLSGGPLSESYRLKQVHFHWGLTDDCGSEHTVDGVQYASELHMVHWNAEKYSDFVEAVSQPDGLAVISCLLELGEDNSALQQITDVLDSIKNKGEEAVFTDFDPMSLLPESLDYWTYLGSITVPPLLECVIWIVLKDRISISPEQLAKFRSLHHSECEDDNSCLMLSTFRPPQPLWNREVRASFK</sequence>
<dbReference type="Pfam" id="PF00194">
    <property type="entry name" value="Carb_anhydrase"/>
    <property type="match status" value="1"/>
</dbReference>
<dbReference type="PANTHER" id="PTHR18952">
    <property type="entry name" value="CARBONIC ANHYDRASE"/>
    <property type="match status" value="1"/>
</dbReference>